<dbReference type="RefSeq" id="WP_221572639.1">
    <property type="nucleotide sequence ID" value="NZ_JAIGNK010000001.1"/>
</dbReference>
<evidence type="ECO:0000256" key="1">
    <source>
        <dbReference type="SAM" id="MobiDB-lite"/>
    </source>
</evidence>
<feature type="signal peptide" evidence="2">
    <location>
        <begin position="1"/>
        <end position="18"/>
    </location>
</feature>
<feature type="chain" id="PRO_5046189976" evidence="2">
    <location>
        <begin position="19"/>
        <end position="112"/>
    </location>
</feature>
<name>A0ABS7IV97_9SPHN</name>
<organism evidence="3 4">
    <name type="scientific">Qipengyuania polymorpha</name>
    <dbReference type="NCBI Taxonomy" id="2867234"/>
    <lineage>
        <taxon>Bacteria</taxon>
        <taxon>Pseudomonadati</taxon>
        <taxon>Pseudomonadota</taxon>
        <taxon>Alphaproteobacteria</taxon>
        <taxon>Sphingomonadales</taxon>
        <taxon>Erythrobacteraceae</taxon>
        <taxon>Qipengyuania</taxon>
    </lineage>
</organism>
<gene>
    <name evidence="3" type="ORF">K3152_03615</name>
</gene>
<evidence type="ECO:0000256" key="2">
    <source>
        <dbReference type="SAM" id="SignalP"/>
    </source>
</evidence>
<reference evidence="3 4" key="1">
    <citation type="submission" date="2021-08" db="EMBL/GenBank/DDBJ databases">
        <title>Comparative Genomics Analysis of the Genus Qipengyuania Reveals Extensive Genetic Diversity and Metabolic Versatility, Including the Description of Fifteen Novel Species.</title>
        <authorList>
            <person name="Liu Y."/>
        </authorList>
    </citation>
    <scope>NUCLEOTIDE SEQUENCE [LARGE SCALE GENOMIC DNA]</scope>
    <source>
        <strain evidence="3 4">1NDH17</strain>
    </source>
</reference>
<dbReference type="EMBL" id="JAIGNK010000001">
    <property type="protein sequence ID" value="MBX7457325.1"/>
    <property type="molecule type" value="Genomic_DNA"/>
</dbReference>
<feature type="region of interest" description="Disordered" evidence="1">
    <location>
        <begin position="20"/>
        <end position="44"/>
    </location>
</feature>
<comment type="caution">
    <text evidence="3">The sequence shown here is derived from an EMBL/GenBank/DDBJ whole genome shotgun (WGS) entry which is preliminary data.</text>
</comment>
<accession>A0ABS7IV97</accession>
<keyword evidence="4" id="KW-1185">Reference proteome</keyword>
<sequence>MKKFVVPALALGATAAMAQQAKKSPAPIDPQVELQTPRDAAPENCDDRITQVRAANGHPKLDRGTSSEEDAKFIAAVDLRIGDCSVMVMREDTSDIRPLPKRSDEIRIRKID</sequence>
<evidence type="ECO:0000313" key="3">
    <source>
        <dbReference type="EMBL" id="MBX7457325.1"/>
    </source>
</evidence>
<protein>
    <submittedName>
        <fullName evidence="3">Uncharacterized protein</fullName>
    </submittedName>
</protein>
<dbReference type="Proteomes" id="UP000783253">
    <property type="component" value="Unassembled WGS sequence"/>
</dbReference>
<evidence type="ECO:0000313" key="4">
    <source>
        <dbReference type="Proteomes" id="UP000783253"/>
    </source>
</evidence>
<keyword evidence="2" id="KW-0732">Signal</keyword>
<proteinExistence type="predicted"/>